<dbReference type="GO" id="GO:0005886">
    <property type="term" value="C:plasma membrane"/>
    <property type="evidence" value="ECO:0007669"/>
    <property type="project" value="UniProtKB-SubCell"/>
</dbReference>
<dbReference type="OrthoDB" id="9798188at2"/>
<feature type="domain" description="CBS" evidence="12">
    <location>
        <begin position="282"/>
        <end position="339"/>
    </location>
</feature>
<evidence type="ECO:0000256" key="1">
    <source>
        <dbReference type="ARBA" id="ARBA00004651"/>
    </source>
</evidence>
<dbReference type="SMART" id="SM01091">
    <property type="entry name" value="CorC_HlyC"/>
    <property type="match status" value="1"/>
</dbReference>
<keyword evidence="15" id="KW-1185">Reference proteome</keyword>
<dbReference type="RefSeq" id="WP_149171365.1">
    <property type="nucleotide sequence ID" value="NZ_VTOY01000004.1"/>
</dbReference>
<evidence type="ECO:0000256" key="9">
    <source>
        <dbReference type="PROSITE-ProRule" id="PRU00703"/>
    </source>
</evidence>
<dbReference type="InterPro" id="IPR002550">
    <property type="entry name" value="CNNM"/>
</dbReference>
<dbReference type="PANTHER" id="PTHR43099">
    <property type="entry name" value="UPF0053 PROTEIN YRKA"/>
    <property type="match status" value="1"/>
</dbReference>
<evidence type="ECO:0000259" key="12">
    <source>
        <dbReference type="PROSITE" id="PS51371"/>
    </source>
</evidence>
<dbReference type="Gene3D" id="3.10.580.10">
    <property type="entry name" value="CBS-domain"/>
    <property type="match status" value="1"/>
</dbReference>
<dbReference type="GO" id="GO:0050660">
    <property type="term" value="F:flavin adenine dinucleotide binding"/>
    <property type="evidence" value="ECO:0007669"/>
    <property type="project" value="InterPro"/>
</dbReference>
<evidence type="ECO:0000313" key="14">
    <source>
        <dbReference type="EMBL" id="TYZ22971.1"/>
    </source>
</evidence>
<organism evidence="14 15">
    <name type="scientific">Selenomonas ruminis</name>
    <dbReference type="NCBI Taxonomy" id="2593411"/>
    <lineage>
        <taxon>Bacteria</taxon>
        <taxon>Bacillati</taxon>
        <taxon>Bacillota</taxon>
        <taxon>Negativicutes</taxon>
        <taxon>Selenomonadales</taxon>
        <taxon>Selenomonadaceae</taxon>
        <taxon>Selenomonas</taxon>
    </lineage>
</organism>
<feature type="transmembrane region" description="Helical" evidence="11">
    <location>
        <begin position="99"/>
        <end position="118"/>
    </location>
</feature>
<keyword evidence="4 10" id="KW-0812">Transmembrane</keyword>
<evidence type="ECO:0000256" key="4">
    <source>
        <dbReference type="ARBA" id="ARBA00022692"/>
    </source>
</evidence>
<keyword evidence="6 10" id="KW-1133">Transmembrane helix</keyword>
<comment type="caution">
    <text evidence="14">The sequence shown here is derived from an EMBL/GenBank/DDBJ whole genome shotgun (WGS) entry which is preliminary data.</text>
</comment>
<dbReference type="SUPFAM" id="SSF56176">
    <property type="entry name" value="FAD-binding/transporter-associated domain-like"/>
    <property type="match status" value="1"/>
</dbReference>
<name>A0A5D6W3D2_9FIRM</name>
<evidence type="ECO:0000256" key="7">
    <source>
        <dbReference type="ARBA" id="ARBA00023122"/>
    </source>
</evidence>
<feature type="domain" description="CBS" evidence="12">
    <location>
        <begin position="218"/>
        <end position="279"/>
    </location>
</feature>
<proteinExistence type="inferred from homology"/>
<dbReference type="CDD" id="cd04590">
    <property type="entry name" value="CBS_pair_CorC_HlyC_assoc"/>
    <property type="match status" value="1"/>
</dbReference>
<keyword evidence="5" id="KW-0677">Repeat</keyword>
<reference evidence="14 15" key="1">
    <citation type="submission" date="2019-08" db="EMBL/GenBank/DDBJ databases">
        <title>Selenomonas sp. mPRGC5 and Selenomonas sp. mPRGC8 isolated from ruminal fluid of dairy goat (Capra hircus).</title>
        <authorList>
            <person name="Poothong S."/>
            <person name="Nuengjamnong C."/>
            <person name="Tanasupawat S."/>
        </authorList>
    </citation>
    <scope>NUCLEOTIDE SEQUENCE [LARGE SCALE GENOMIC DNA]</scope>
    <source>
        <strain evidence="15">mPRGC5</strain>
    </source>
</reference>
<evidence type="ECO:0000256" key="6">
    <source>
        <dbReference type="ARBA" id="ARBA00022989"/>
    </source>
</evidence>
<dbReference type="Pfam" id="PF01595">
    <property type="entry name" value="CNNM"/>
    <property type="match status" value="1"/>
</dbReference>
<comment type="subcellular location">
    <subcellularLocation>
        <location evidence="1">Cell membrane</location>
        <topology evidence="1">Multi-pass membrane protein</topology>
    </subcellularLocation>
</comment>
<evidence type="ECO:0000256" key="3">
    <source>
        <dbReference type="ARBA" id="ARBA00022475"/>
    </source>
</evidence>
<dbReference type="InterPro" id="IPR046342">
    <property type="entry name" value="CBS_dom_sf"/>
</dbReference>
<keyword evidence="3" id="KW-1003">Cell membrane</keyword>
<dbReference type="Pfam" id="PF03471">
    <property type="entry name" value="CorC_HlyC"/>
    <property type="match status" value="1"/>
</dbReference>
<feature type="transmembrane region" description="Helical" evidence="11">
    <location>
        <begin position="6"/>
        <end position="30"/>
    </location>
</feature>
<feature type="transmembrane region" description="Helical" evidence="11">
    <location>
        <begin position="152"/>
        <end position="169"/>
    </location>
</feature>
<dbReference type="InterPro" id="IPR036318">
    <property type="entry name" value="FAD-bd_PCMH-like_sf"/>
</dbReference>
<feature type="transmembrane region" description="Helical" evidence="11">
    <location>
        <begin position="68"/>
        <end position="93"/>
    </location>
</feature>
<protein>
    <submittedName>
        <fullName evidence="14">HlyC/CorC family transporter</fullName>
    </submittedName>
</protein>
<dbReference type="SUPFAM" id="SSF54631">
    <property type="entry name" value="CBS-domain pair"/>
    <property type="match status" value="1"/>
</dbReference>
<evidence type="ECO:0000256" key="10">
    <source>
        <dbReference type="PROSITE-ProRule" id="PRU01193"/>
    </source>
</evidence>
<dbReference type="EMBL" id="VTOY01000004">
    <property type="protein sequence ID" value="TYZ22971.1"/>
    <property type="molecule type" value="Genomic_DNA"/>
</dbReference>
<keyword evidence="8 10" id="KW-0472">Membrane</keyword>
<dbReference type="InterPro" id="IPR044751">
    <property type="entry name" value="Ion_transp-like_CBS"/>
</dbReference>
<dbReference type="PANTHER" id="PTHR43099:SF5">
    <property type="entry name" value="HLYC_CORC FAMILY TRANSPORTER"/>
    <property type="match status" value="1"/>
</dbReference>
<dbReference type="AlphaFoldDB" id="A0A5D6W3D2"/>
<evidence type="ECO:0000256" key="5">
    <source>
        <dbReference type="ARBA" id="ARBA00022737"/>
    </source>
</evidence>
<evidence type="ECO:0000256" key="11">
    <source>
        <dbReference type="SAM" id="Phobius"/>
    </source>
</evidence>
<feature type="domain" description="CNNM transmembrane" evidence="13">
    <location>
        <begin position="2"/>
        <end position="199"/>
    </location>
</feature>
<dbReference type="Proteomes" id="UP000323646">
    <property type="component" value="Unassembled WGS sequence"/>
</dbReference>
<sequence>MDSSQAGLLFVLLIILLIANGFFSLIETAITESHRGRLEKLQEEGSADAKASLLILENPEPMLSLCQVGITLTSILTGLCTGVFLAPFLAGYLTFLPQGWLAALIISIVAMTYITLLFSEFLPKKAAMQKPEAVLLKYHHTLEIITSLTRPFISLLSGSANLILLIFGINPKFDDTVTEDEVKDLIEQGTEDGTFEKTEQAMVDRIFHMSDQTAYALMTPRTQMLWLDLSDSLKHNLRLIRENHQDVFPVGRDSLDDFCGILYAKDLLNAALERKPLDLSQYIRKPLFVPRSMETFRVLEQFRESGTHEAMVLDEYGGVIGFLTMDDILQEIISDTHVTGEPDPVQLTVRDENSWLVDGLYSIDDFKERFAIDELPDEDHDHYQTMGGFLTSYFGYIPKAGEKKDWNGFTFEVVDMDRARIDKIMITKIPTATNPTERTTK</sequence>
<gene>
    <name evidence="14" type="ORF">FZ040_07060</name>
</gene>
<dbReference type="InterPro" id="IPR051676">
    <property type="entry name" value="UPF0053_domain"/>
</dbReference>
<dbReference type="Gene3D" id="3.30.465.10">
    <property type="match status" value="1"/>
</dbReference>
<dbReference type="InterPro" id="IPR000644">
    <property type="entry name" value="CBS_dom"/>
</dbReference>
<dbReference type="InterPro" id="IPR005170">
    <property type="entry name" value="Transptr-assoc_dom"/>
</dbReference>
<evidence type="ECO:0000259" key="13">
    <source>
        <dbReference type="PROSITE" id="PS51846"/>
    </source>
</evidence>
<evidence type="ECO:0000256" key="2">
    <source>
        <dbReference type="ARBA" id="ARBA00006337"/>
    </source>
</evidence>
<evidence type="ECO:0000256" key="8">
    <source>
        <dbReference type="ARBA" id="ARBA00023136"/>
    </source>
</evidence>
<comment type="similarity">
    <text evidence="2">Belongs to the UPF0053 family.</text>
</comment>
<dbReference type="InterPro" id="IPR016169">
    <property type="entry name" value="FAD-bd_PCMH_sub2"/>
</dbReference>
<dbReference type="Pfam" id="PF00571">
    <property type="entry name" value="CBS"/>
    <property type="match status" value="2"/>
</dbReference>
<keyword evidence="7 9" id="KW-0129">CBS domain</keyword>
<dbReference type="PROSITE" id="PS51846">
    <property type="entry name" value="CNNM"/>
    <property type="match status" value="1"/>
</dbReference>
<evidence type="ECO:0000313" key="15">
    <source>
        <dbReference type="Proteomes" id="UP000323646"/>
    </source>
</evidence>
<dbReference type="PROSITE" id="PS51371">
    <property type="entry name" value="CBS"/>
    <property type="match status" value="2"/>
</dbReference>
<accession>A0A5D6W3D2</accession>